<feature type="region of interest" description="Disordered" evidence="1">
    <location>
        <begin position="118"/>
        <end position="141"/>
    </location>
</feature>
<feature type="transmembrane region" description="Helical" evidence="2">
    <location>
        <begin position="429"/>
        <end position="452"/>
    </location>
</feature>
<evidence type="ECO:0000313" key="3">
    <source>
        <dbReference type="EMBL" id="KAK1440159.1"/>
    </source>
</evidence>
<evidence type="ECO:0008006" key="5">
    <source>
        <dbReference type="Google" id="ProtNLM"/>
    </source>
</evidence>
<dbReference type="PANTHER" id="PTHR34562:SF8">
    <property type="entry name" value="WPP DOMAIN-INTERACTING PROTEIN 1"/>
    <property type="match status" value="1"/>
</dbReference>
<feature type="region of interest" description="Disordered" evidence="1">
    <location>
        <begin position="218"/>
        <end position="264"/>
    </location>
</feature>
<keyword evidence="2" id="KW-0472">Membrane</keyword>
<keyword evidence="4" id="KW-1185">Reference proteome</keyword>
<organism evidence="3 4">
    <name type="scientific">Tagetes erecta</name>
    <name type="common">African marigold</name>
    <dbReference type="NCBI Taxonomy" id="13708"/>
    <lineage>
        <taxon>Eukaryota</taxon>
        <taxon>Viridiplantae</taxon>
        <taxon>Streptophyta</taxon>
        <taxon>Embryophyta</taxon>
        <taxon>Tracheophyta</taxon>
        <taxon>Spermatophyta</taxon>
        <taxon>Magnoliopsida</taxon>
        <taxon>eudicotyledons</taxon>
        <taxon>Gunneridae</taxon>
        <taxon>Pentapetalae</taxon>
        <taxon>asterids</taxon>
        <taxon>campanulids</taxon>
        <taxon>Asterales</taxon>
        <taxon>Asteraceae</taxon>
        <taxon>Asteroideae</taxon>
        <taxon>Heliantheae alliance</taxon>
        <taxon>Tageteae</taxon>
        <taxon>Tagetes</taxon>
    </lineage>
</organism>
<feature type="region of interest" description="Disordered" evidence="1">
    <location>
        <begin position="163"/>
        <end position="202"/>
    </location>
</feature>
<evidence type="ECO:0000256" key="2">
    <source>
        <dbReference type="SAM" id="Phobius"/>
    </source>
</evidence>
<dbReference type="AlphaFoldDB" id="A0AAD8LD02"/>
<feature type="region of interest" description="Disordered" evidence="1">
    <location>
        <begin position="30"/>
        <end position="101"/>
    </location>
</feature>
<reference evidence="3" key="1">
    <citation type="journal article" date="2023" name="bioRxiv">
        <title>Improved chromosome-level genome assembly for marigold (Tagetes erecta).</title>
        <authorList>
            <person name="Jiang F."/>
            <person name="Yuan L."/>
            <person name="Wang S."/>
            <person name="Wang H."/>
            <person name="Xu D."/>
            <person name="Wang A."/>
            <person name="Fan W."/>
        </authorList>
    </citation>
    <scope>NUCLEOTIDE SEQUENCE</scope>
    <source>
        <strain evidence="3">WSJ</strain>
        <tissue evidence="3">Leaf</tissue>
    </source>
</reference>
<gene>
    <name evidence="3" type="ORF">QVD17_05984</name>
</gene>
<dbReference type="PANTHER" id="PTHR34562">
    <property type="entry name" value="WPP DOMAIN-INTERACTING PROTEIN 2"/>
    <property type="match status" value="1"/>
</dbReference>
<dbReference type="Proteomes" id="UP001229421">
    <property type="component" value="Unassembled WGS sequence"/>
</dbReference>
<feature type="compositionally biased region" description="Polar residues" evidence="1">
    <location>
        <begin position="241"/>
        <end position="251"/>
    </location>
</feature>
<sequence length="464" mass="50954">MDLETEPKVNDNGNCDAKLTKDVEVEGTVGKGEILSGGSVGLSPSPATKGRGLKKWRRRHRESGKETNNSIDSNRKRGMTALPAGMKQRSEGSGSSTNAMSNVLGNALDHISLYGNLSPRKGVDSDNSEDRNSRSSTAASAPRVIHEVPVLGLGFSLSAKNSGVLVQGSDQREKDRTVTKKHRGGGGRIKKENSISSMESDSRSSNFVFLQAANSMTSNGKLNGSAGNYEEDDSDDARNGDASNYLSQTKFSKNEDDYENVSHEDLAGKKSWEVKEDKIDDHVESGDPDALVESFIPLHLAQEALEREVQNLRDVGKEDIVSSDDWNQCYSHLQSKLEEAFVMLELKNTKIAELESTLDSTKIKTEYEELLTKRIAAEVEYLVISNTVQNLKACPPIDLTVEQKNVCATASVTTPVQELEDAKILKNKVWRYAWCFMIESILLLVVLCIFVLKFSSKSVEVIPT</sequence>
<feature type="compositionally biased region" description="Basic and acidic residues" evidence="1">
    <location>
        <begin position="121"/>
        <end position="133"/>
    </location>
</feature>
<accession>A0AAD8LD02</accession>
<comment type="caution">
    <text evidence="3">The sequence shown here is derived from an EMBL/GenBank/DDBJ whole genome shotgun (WGS) entry which is preliminary data.</text>
</comment>
<evidence type="ECO:0000256" key="1">
    <source>
        <dbReference type="SAM" id="MobiDB-lite"/>
    </source>
</evidence>
<feature type="compositionally biased region" description="Basic and acidic residues" evidence="1">
    <location>
        <begin position="252"/>
        <end position="264"/>
    </location>
</feature>
<dbReference type="EMBL" id="JAUHHV010000001">
    <property type="protein sequence ID" value="KAK1440159.1"/>
    <property type="molecule type" value="Genomic_DNA"/>
</dbReference>
<feature type="compositionally biased region" description="Basic residues" evidence="1">
    <location>
        <begin position="51"/>
        <end position="62"/>
    </location>
</feature>
<keyword evidence="2" id="KW-1133">Transmembrane helix</keyword>
<protein>
    <recommendedName>
        <fullName evidence="5">WPP domain-interacting protein 2</fullName>
    </recommendedName>
</protein>
<name>A0AAD8LD02_TARER</name>
<keyword evidence="2" id="KW-0812">Transmembrane</keyword>
<feature type="compositionally biased region" description="Polar residues" evidence="1">
    <location>
        <begin position="91"/>
        <end position="101"/>
    </location>
</feature>
<evidence type="ECO:0000313" key="4">
    <source>
        <dbReference type="Proteomes" id="UP001229421"/>
    </source>
</evidence>
<dbReference type="InterPro" id="IPR044696">
    <property type="entry name" value="WIP1/2/3"/>
</dbReference>
<proteinExistence type="predicted"/>